<dbReference type="Proteomes" id="UP000028045">
    <property type="component" value="Unassembled WGS sequence"/>
</dbReference>
<organism evidence="2 3">
    <name type="scientific">Stachybotrys chartarum (strain CBS 109288 / IBT 7711)</name>
    <name type="common">Toxic black mold</name>
    <name type="synonym">Stilbospora chartarum</name>
    <dbReference type="NCBI Taxonomy" id="1280523"/>
    <lineage>
        <taxon>Eukaryota</taxon>
        <taxon>Fungi</taxon>
        <taxon>Dikarya</taxon>
        <taxon>Ascomycota</taxon>
        <taxon>Pezizomycotina</taxon>
        <taxon>Sordariomycetes</taxon>
        <taxon>Hypocreomycetidae</taxon>
        <taxon>Hypocreales</taxon>
        <taxon>Stachybotryaceae</taxon>
        <taxon>Stachybotrys</taxon>
    </lineage>
</organism>
<name>A0A084B3W7_STACB</name>
<keyword evidence="3" id="KW-1185">Reference proteome</keyword>
<protein>
    <submittedName>
        <fullName evidence="2">Uncharacterized protein</fullName>
    </submittedName>
</protein>
<dbReference type="AlphaFoldDB" id="A0A084B3W7"/>
<dbReference type="HOGENOM" id="CLU_087695_0_0_1"/>
<dbReference type="EMBL" id="KL648097">
    <property type="protein sequence ID" value="KEY72246.1"/>
    <property type="molecule type" value="Genomic_DNA"/>
</dbReference>
<sequence>MDITSDVAQGLVTGSHISAYASSRGPLLTPDLSTSDYLEDKHEALVNIHSVISKTAKDINQLWQDSPLLPSPPSPLELPDQLFQHQSSSSLPFRSLASPSSIAGMITRDEMLYSSRPSGNEHASRPDSRPPLDNHTQRNDDVYDEISANEGYRPVERDGQITEPYSASIEEVRARGTGYYKCPHGLSCAKGGVHSDDTIRIFTRNSDFKYVALLPCWFEHVLRVSDPNVEA</sequence>
<dbReference type="OrthoDB" id="4746092at2759"/>
<accession>A0A084B3W7</accession>
<evidence type="ECO:0000313" key="3">
    <source>
        <dbReference type="Proteomes" id="UP000028045"/>
    </source>
</evidence>
<reference evidence="2 3" key="1">
    <citation type="journal article" date="2014" name="BMC Genomics">
        <title>Comparative genome sequencing reveals chemotype-specific gene clusters in the toxigenic black mold Stachybotrys.</title>
        <authorList>
            <person name="Semeiks J."/>
            <person name="Borek D."/>
            <person name="Otwinowski Z."/>
            <person name="Grishin N.V."/>
        </authorList>
    </citation>
    <scope>NUCLEOTIDE SEQUENCE [LARGE SCALE GENOMIC DNA]</scope>
    <source>
        <strain evidence="3">CBS 109288 / IBT 7711</strain>
    </source>
</reference>
<gene>
    <name evidence="2" type="ORF">S7711_00245</name>
</gene>
<evidence type="ECO:0000256" key="1">
    <source>
        <dbReference type="SAM" id="MobiDB-lite"/>
    </source>
</evidence>
<proteinExistence type="predicted"/>
<feature type="compositionally biased region" description="Basic and acidic residues" evidence="1">
    <location>
        <begin position="122"/>
        <end position="140"/>
    </location>
</feature>
<feature type="region of interest" description="Disordered" evidence="1">
    <location>
        <begin position="114"/>
        <end position="140"/>
    </location>
</feature>
<evidence type="ECO:0000313" key="2">
    <source>
        <dbReference type="EMBL" id="KEY72246.1"/>
    </source>
</evidence>